<proteinExistence type="predicted"/>
<feature type="non-terminal residue" evidence="2">
    <location>
        <position position="179"/>
    </location>
</feature>
<dbReference type="EMBL" id="MPJC01000033">
    <property type="protein sequence ID" value="OKA17351.1"/>
    <property type="molecule type" value="Genomic_DNA"/>
</dbReference>
<name>A0ABX3E181_9PSED</name>
<comment type="caution">
    <text evidence="2">The sequence shown here is derived from an EMBL/GenBank/DDBJ whole genome shotgun (WGS) entry which is preliminary data.</text>
</comment>
<organism evidence="2 3">
    <name type="scientific">Pseudomonas versuta</name>
    <dbReference type="NCBI Taxonomy" id="1788301"/>
    <lineage>
        <taxon>Bacteria</taxon>
        <taxon>Pseudomonadati</taxon>
        <taxon>Pseudomonadota</taxon>
        <taxon>Gammaproteobacteria</taxon>
        <taxon>Pseudomonadales</taxon>
        <taxon>Pseudomonadaceae</taxon>
        <taxon>Pseudomonas</taxon>
    </lineage>
</organism>
<evidence type="ECO:0000313" key="3">
    <source>
        <dbReference type="Proteomes" id="UP000186677"/>
    </source>
</evidence>
<keyword evidence="3" id="KW-1185">Reference proteome</keyword>
<keyword evidence="1" id="KW-0812">Transmembrane</keyword>
<accession>A0ABX3E181</accession>
<evidence type="ECO:0000313" key="2">
    <source>
        <dbReference type="EMBL" id="OKA17351.1"/>
    </source>
</evidence>
<keyword evidence="1" id="KW-0472">Membrane</keyword>
<dbReference type="Proteomes" id="UP000186677">
    <property type="component" value="Unassembled WGS sequence"/>
</dbReference>
<gene>
    <name evidence="2" type="ORF">BOH73_23055</name>
</gene>
<sequence length="179" mass="20010">MILALLVATGAMIWWWLMEPRVSSRAVMQELLLKGLLLWALLFGMALITWQIVLRGIRKLVYGSRWSPLSPSKKPDTPDHQSQLTQYLQTQYGLFWRYKVRLLLVVGEPAEIEAVAPTLAAQKWLEGQGTVLLWGGSALLAAESFQRNWAGLSRWRALDGVVWALTAAQYADDGATTSG</sequence>
<feature type="transmembrane region" description="Helical" evidence="1">
    <location>
        <begin position="35"/>
        <end position="57"/>
    </location>
</feature>
<keyword evidence="1" id="KW-1133">Transmembrane helix</keyword>
<reference evidence="2 3" key="1">
    <citation type="submission" date="2016-11" db="EMBL/GenBank/DDBJ databases">
        <title>Draft genome of Pseudomonas versuta A4R1.5.</title>
        <authorList>
            <person name="See-Too W.-S."/>
        </authorList>
    </citation>
    <scope>NUCLEOTIDE SEQUENCE [LARGE SCALE GENOMIC DNA]</scope>
    <source>
        <strain evidence="2 3">A4R1.5</strain>
    </source>
</reference>
<evidence type="ECO:0008006" key="4">
    <source>
        <dbReference type="Google" id="ProtNLM"/>
    </source>
</evidence>
<evidence type="ECO:0000256" key="1">
    <source>
        <dbReference type="SAM" id="Phobius"/>
    </source>
</evidence>
<protein>
    <recommendedName>
        <fullName evidence="4">Type VI secretion protein VasK</fullName>
    </recommendedName>
</protein>